<feature type="compositionally biased region" description="Low complexity" evidence="6">
    <location>
        <begin position="69"/>
        <end position="91"/>
    </location>
</feature>
<evidence type="ECO:0008006" key="9">
    <source>
        <dbReference type="Google" id="ProtNLM"/>
    </source>
</evidence>
<dbReference type="GO" id="GO:0004185">
    <property type="term" value="F:serine-type carboxypeptidase activity"/>
    <property type="evidence" value="ECO:0007669"/>
    <property type="project" value="InterPro"/>
</dbReference>
<keyword evidence="2" id="KW-0121">Carboxypeptidase</keyword>
<sequence>MKYVPHARSAVNPVERVPDILMSSISFSAMKPPLKPIASPKQPSLIWEESPVSESPRSERLEWLDESHSSSSRPPSSRRSPQTQSISPPSTGLGFHWTNPIEPRIFDPDEVSPANHQQSSSVVEEQDNRTTKSQLQLFSPNFPLPRSLDSAGQRRNYAVGFFFKNLVQMPRSKDSMRGYVEVLGPMYVNAKCDSILHQATQALALASLSNGRKSPLLRVEARKIYGNALGEIGLAIKDPQVARSDEVLMSIMLFSLYESITSTDESRTVWTRHINGAVTLVKLRGEEQLQNPTSLHLFRAVRASMQGRTVEDFPSVNGWKCDADLGVNAANRLTMICLNLPNIKYYAQDLLSRDKTSSTVIDMMTLIRTAKDIDSELEHWANTLPDFWNPSTKMIFTGEMFDDKEFLQKAEFWPGPVHIYGDLSIANVWNDYRVSRIFCQAVILGCVAALPSHARTEQIERISQQAVHITQEMVDDFSAAIPYLLGYDIKSRKDGVADTAAKATGAYYSVWPLFVTKKIPTVPELQKKWLLYRLYHIGLTFGLSEDQVLHMAQKHVLTSGPSFDYEDPGATLGTGTPQDIEGQRSTKFAVNGTGIPDVNFDIGPSYAGLLPVSSGANETKELYFWFFPSSHSNVSDEITIWLNGGPGYIDQPVGSGFSQGKATALGEYEVAEQFLGFWKNFIDTFQMQGRKVYVTGESYAGMYVPYIASVPMLSYAQYWQPLLRLNDTFIAKIQKYANDIGYTKFYQDYFTFPRTEHMPIPPNVEETNSPLRGMIQGAAVLLNPCFNVYHITDTCPKPYDPLSEDYWKPSDPPTYFNRTDVQIAIHAPLGKFSVCGGKNFATKDGRDNAPKSIFTTLPKVFDRTPRNLVVGGALDMLIPSNGTLFSLQNTTWRGSLGFSKPPRQKLIIPAPTGQSPSPNDPGASGEMGRWVSERGVTFVDVDGAGHEVPQHNPSAALRLLEVLLGRMDVNEGFGGGADWSVKIGD</sequence>
<dbReference type="GO" id="GO:0006508">
    <property type="term" value="P:proteolysis"/>
    <property type="evidence" value="ECO:0007669"/>
    <property type="project" value="UniProtKB-KW"/>
</dbReference>
<evidence type="ECO:0000313" key="8">
    <source>
        <dbReference type="Proteomes" id="UP000433883"/>
    </source>
</evidence>
<keyword evidence="3" id="KW-0645">Protease</keyword>
<comment type="similarity">
    <text evidence="1">Belongs to the peptidase S10 family.</text>
</comment>
<dbReference type="PANTHER" id="PTHR38791">
    <property type="entry name" value="ZN(II)2CYS6 TRANSCRIPTION FACTOR (EUROFUNG)-RELATED-RELATED"/>
    <property type="match status" value="1"/>
</dbReference>
<evidence type="ECO:0000256" key="3">
    <source>
        <dbReference type="ARBA" id="ARBA00022670"/>
    </source>
</evidence>
<gene>
    <name evidence="7" type="ORF">BLS_008548</name>
</gene>
<feature type="region of interest" description="Disordered" evidence="6">
    <location>
        <begin position="35"/>
        <end position="130"/>
    </location>
</feature>
<dbReference type="InterPro" id="IPR021858">
    <property type="entry name" value="Fun_TF"/>
</dbReference>
<evidence type="ECO:0000256" key="4">
    <source>
        <dbReference type="ARBA" id="ARBA00022801"/>
    </source>
</evidence>
<reference evidence="7 8" key="1">
    <citation type="submission" date="2019-11" db="EMBL/GenBank/DDBJ databases">
        <title>Venturia inaequalis Genome Resource.</title>
        <authorList>
            <person name="Lichtner F.J."/>
        </authorList>
    </citation>
    <scope>NUCLEOTIDE SEQUENCE [LARGE SCALE GENOMIC DNA]</scope>
    <source>
        <strain evidence="7">Bline_iso_100314</strain>
    </source>
</reference>
<proteinExistence type="inferred from homology"/>
<dbReference type="PROSITE" id="PS00560">
    <property type="entry name" value="CARBOXYPEPT_SER_HIS"/>
    <property type="match status" value="1"/>
</dbReference>
<dbReference type="SUPFAM" id="SSF53474">
    <property type="entry name" value="alpha/beta-Hydrolases"/>
    <property type="match status" value="1"/>
</dbReference>
<dbReference type="Pfam" id="PF00450">
    <property type="entry name" value="Peptidase_S10"/>
    <property type="match status" value="2"/>
</dbReference>
<keyword evidence="4" id="KW-0378">Hydrolase</keyword>
<feature type="compositionally biased region" description="Polar residues" evidence="6">
    <location>
        <begin position="114"/>
        <end position="123"/>
    </location>
</feature>
<dbReference type="Pfam" id="PF11951">
    <property type="entry name" value="Fungal_trans_2"/>
    <property type="match status" value="1"/>
</dbReference>
<keyword evidence="5" id="KW-0325">Glycoprotein</keyword>
<accession>A0A8H3Z025</accession>
<evidence type="ECO:0000313" key="7">
    <source>
        <dbReference type="EMBL" id="KAE9980605.1"/>
    </source>
</evidence>
<dbReference type="InterPro" id="IPR018202">
    <property type="entry name" value="Ser_caboxypep_ser_AS"/>
</dbReference>
<evidence type="ECO:0000256" key="6">
    <source>
        <dbReference type="SAM" id="MobiDB-lite"/>
    </source>
</evidence>
<protein>
    <recommendedName>
        <fullName evidence="9">Carboxypeptidase</fullName>
    </recommendedName>
</protein>
<name>A0A8H3Z025_VENIN</name>
<feature type="compositionally biased region" description="Basic and acidic residues" evidence="6">
    <location>
        <begin position="56"/>
        <end position="68"/>
    </location>
</feature>
<feature type="region of interest" description="Disordered" evidence="6">
    <location>
        <begin position="908"/>
        <end position="927"/>
    </location>
</feature>
<evidence type="ECO:0000256" key="2">
    <source>
        <dbReference type="ARBA" id="ARBA00022645"/>
    </source>
</evidence>
<comment type="caution">
    <text evidence="7">The sequence shown here is derived from an EMBL/GenBank/DDBJ whole genome shotgun (WGS) entry which is preliminary data.</text>
</comment>
<dbReference type="Gene3D" id="3.40.50.1820">
    <property type="entry name" value="alpha/beta hydrolase"/>
    <property type="match status" value="2"/>
</dbReference>
<dbReference type="InterPro" id="IPR001563">
    <property type="entry name" value="Peptidase_S10"/>
</dbReference>
<evidence type="ECO:0000256" key="1">
    <source>
        <dbReference type="ARBA" id="ARBA00009431"/>
    </source>
</evidence>
<dbReference type="PROSITE" id="PS00131">
    <property type="entry name" value="CARBOXYPEPT_SER_SER"/>
    <property type="match status" value="1"/>
</dbReference>
<dbReference type="PANTHER" id="PTHR38791:SF13">
    <property type="entry name" value="ZN(2)-C6 FUNGAL-TYPE DOMAIN-CONTAINING PROTEIN"/>
    <property type="match status" value="1"/>
</dbReference>
<dbReference type="InterPro" id="IPR029058">
    <property type="entry name" value="AB_hydrolase_fold"/>
</dbReference>
<dbReference type="InterPro" id="IPR033124">
    <property type="entry name" value="Ser_caboxypep_his_AS"/>
</dbReference>
<evidence type="ECO:0000256" key="5">
    <source>
        <dbReference type="ARBA" id="ARBA00023180"/>
    </source>
</evidence>
<dbReference type="Proteomes" id="UP000433883">
    <property type="component" value="Unassembled WGS sequence"/>
</dbReference>
<dbReference type="AlphaFoldDB" id="A0A8H3Z025"/>
<dbReference type="InterPro" id="IPR053175">
    <property type="entry name" value="DHMBA_Reg_Transcription_Factor"/>
</dbReference>
<organism evidence="7 8">
    <name type="scientific">Venturia inaequalis</name>
    <name type="common">Apple scab fungus</name>
    <dbReference type="NCBI Taxonomy" id="5025"/>
    <lineage>
        <taxon>Eukaryota</taxon>
        <taxon>Fungi</taxon>
        <taxon>Dikarya</taxon>
        <taxon>Ascomycota</taxon>
        <taxon>Pezizomycotina</taxon>
        <taxon>Dothideomycetes</taxon>
        <taxon>Pleosporomycetidae</taxon>
        <taxon>Venturiales</taxon>
        <taxon>Venturiaceae</taxon>
        <taxon>Venturia</taxon>
    </lineage>
</organism>
<dbReference type="EMBL" id="WNWQ01000073">
    <property type="protein sequence ID" value="KAE9980605.1"/>
    <property type="molecule type" value="Genomic_DNA"/>
</dbReference>
<dbReference type="PRINTS" id="PR00724">
    <property type="entry name" value="CRBOXYPTASEC"/>
</dbReference>